<reference evidence="1" key="1">
    <citation type="submission" date="2020-12" db="EMBL/GenBank/DDBJ databases">
        <title>The genome sequence of Inhella sp. 4Y17.</title>
        <authorList>
            <person name="Liu Y."/>
        </authorList>
    </citation>
    <scope>NUCLEOTIDE SEQUENCE</scope>
    <source>
        <strain evidence="1">4Y10</strain>
    </source>
</reference>
<accession>A0A931ND17</accession>
<dbReference type="PANTHER" id="PTHR36931:SF1">
    <property type="entry name" value="UPF0153 PROTEIN YEIW"/>
    <property type="match status" value="1"/>
</dbReference>
<organism evidence="1 2">
    <name type="scientific">Inhella gelatinilytica</name>
    <dbReference type="NCBI Taxonomy" id="2795030"/>
    <lineage>
        <taxon>Bacteria</taxon>
        <taxon>Pseudomonadati</taxon>
        <taxon>Pseudomonadota</taxon>
        <taxon>Betaproteobacteria</taxon>
        <taxon>Burkholderiales</taxon>
        <taxon>Sphaerotilaceae</taxon>
        <taxon>Inhella</taxon>
    </lineage>
</organism>
<keyword evidence="2" id="KW-1185">Reference proteome</keyword>
<sequence length="95" mass="10190">MKCRPHCAACCIAPSISSPIPGHPTGKPAGVRCAQLDEQDGCRLFGRPERPAVCSSLQPSAEMCGDSREQALRWLGWMEQATEPPGVARVTNDRG</sequence>
<dbReference type="Pfam" id="PF03692">
    <property type="entry name" value="CxxCxxCC"/>
    <property type="match status" value="1"/>
</dbReference>
<comment type="caution">
    <text evidence="1">The sequence shown here is derived from an EMBL/GenBank/DDBJ whole genome shotgun (WGS) entry which is preliminary data.</text>
</comment>
<dbReference type="InterPro" id="IPR052572">
    <property type="entry name" value="UPF0153_domain"/>
</dbReference>
<evidence type="ECO:0000313" key="1">
    <source>
        <dbReference type="EMBL" id="MBH9552124.1"/>
    </source>
</evidence>
<dbReference type="InterPro" id="IPR005358">
    <property type="entry name" value="Puta_zinc/iron-chelating_dom"/>
</dbReference>
<gene>
    <name evidence="1" type="ORF">I7X43_04590</name>
</gene>
<name>A0A931ND17_9BURK</name>
<dbReference type="EMBL" id="JAEDAL010000001">
    <property type="protein sequence ID" value="MBH9552124.1"/>
    <property type="molecule type" value="Genomic_DNA"/>
</dbReference>
<dbReference type="AlphaFoldDB" id="A0A931ND17"/>
<protein>
    <submittedName>
        <fullName evidence="1">YkgJ family cysteine cluster protein</fullName>
    </submittedName>
</protein>
<dbReference type="PANTHER" id="PTHR36931">
    <property type="entry name" value="UPF0153 PROTEIN YEIW"/>
    <property type="match status" value="1"/>
</dbReference>
<evidence type="ECO:0000313" key="2">
    <source>
        <dbReference type="Proteomes" id="UP000620139"/>
    </source>
</evidence>
<dbReference type="RefSeq" id="WP_198099697.1">
    <property type="nucleotide sequence ID" value="NZ_JAEDAL010000001.1"/>
</dbReference>
<proteinExistence type="predicted"/>
<dbReference type="Proteomes" id="UP000620139">
    <property type="component" value="Unassembled WGS sequence"/>
</dbReference>